<sequence>MSWVPPDLSQSCQAGSNITTCQPSTFLFLQLVSNLFGQSKDAVERQDHHTDLEDFIFGDKFFENVAAGGANREDNAYDFIVVGAGSAGCVVANRLSEIRQWKVLLLEAGGDEPDVTGVPAFPPMLQGSSIDWGYTTEPQQYNCLRRREQRCNWPRGKVMGGSSAINYMIYLRGSPEDFNEWESMGNKGWSYDDVLPYFKKSEDNHDAEAQNTFFHGTEGYLSIERFPFQDTNVNMSIRAYQELGLKIVDQNTDEQIGVMLLQQTVKNGERQSTNTAFIRPIRQKRKNLKIETNTYVSRILINPDTKIAYGVEYFKNNKVFMVTARKEVILSAGTFNSPKTLMLSGIGPSSHLNEMNIKIIQDLQVGYNLQDHSTLDGVIIALNNTATSVSDEERERDIRQYIQNHNGPLSATGTLQIDALVQTRYENSLDRPDIQLLLDTTNVQNFINDPILTSETNVLPLAYYDGLMLRPVLLSPESRGVVKLNTSDPVFGPPRIFSNTFRERIDVLRIVEGIRQGLNLLKTQAYRSIGANLVTNKLPGCEPFIYGSDEYWECLMRSYTGTLHHQVGTCKMGPIDDKEAVVNPELKVHGIKNLRVIDASVMPKVVRGNTNAAVIMIAEKGSDMIKNDWLHHKN</sequence>
<dbReference type="Pfam" id="PF05199">
    <property type="entry name" value="GMC_oxred_C"/>
    <property type="match status" value="1"/>
</dbReference>
<dbReference type="PIRSF" id="PIRSF000137">
    <property type="entry name" value="Alcohol_oxidase"/>
    <property type="match status" value="1"/>
</dbReference>
<dbReference type="GO" id="GO:0016614">
    <property type="term" value="F:oxidoreductase activity, acting on CH-OH group of donors"/>
    <property type="evidence" value="ECO:0007669"/>
    <property type="project" value="InterPro"/>
</dbReference>
<gene>
    <name evidence="5" type="ORF">WA026_021566</name>
</gene>
<dbReference type="Gene3D" id="3.30.560.10">
    <property type="entry name" value="Glucose Oxidase, domain 3"/>
    <property type="match status" value="1"/>
</dbReference>
<dbReference type="InterPro" id="IPR000172">
    <property type="entry name" value="GMC_OxRdtase_N"/>
</dbReference>
<dbReference type="InterPro" id="IPR007867">
    <property type="entry name" value="GMC_OxRtase_C"/>
</dbReference>
<reference evidence="5 6" key="1">
    <citation type="submission" date="2023-03" db="EMBL/GenBank/DDBJ databases">
        <title>Genome insight into feeding habits of ladybird beetles.</title>
        <authorList>
            <person name="Li H.-S."/>
            <person name="Huang Y.-H."/>
            <person name="Pang H."/>
        </authorList>
    </citation>
    <scope>NUCLEOTIDE SEQUENCE [LARGE SCALE GENOMIC DNA]</scope>
    <source>
        <strain evidence="5">SYSU_2023b</strain>
        <tissue evidence="5">Whole body</tissue>
    </source>
</reference>
<feature type="binding site" evidence="2">
    <location>
        <position position="296"/>
    </location>
    <ligand>
        <name>FAD</name>
        <dbReference type="ChEBI" id="CHEBI:57692"/>
    </ligand>
</feature>
<evidence type="ECO:0000313" key="6">
    <source>
        <dbReference type="Proteomes" id="UP001431783"/>
    </source>
</evidence>
<evidence type="ECO:0000259" key="3">
    <source>
        <dbReference type="Pfam" id="PF00732"/>
    </source>
</evidence>
<dbReference type="SUPFAM" id="SSF51905">
    <property type="entry name" value="FAD/NAD(P)-binding domain"/>
    <property type="match status" value="1"/>
</dbReference>
<dbReference type="SUPFAM" id="SSF54373">
    <property type="entry name" value="FAD-linked reductases, C-terminal domain"/>
    <property type="match status" value="1"/>
</dbReference>
<proteinExistence type="inferred from homology"/>
<dbReference type="EMBL" id="JARQZJ010000137">
    <property type="protein sequence ID" value="KAK9892706.1"/>
    <property type="molecule type" value="Genomic_DNA"/>
</dbReference>
<dbReference type="PANTHER" id="PTHR11552:SF154">
    <property type="entry name" value="FI04917P"/>
    <property type="match status" value="1"/>
</dbReference>
<evidence type="ECO:0000256" key="2">
    <source>
        <dbReference type="PIRSR" id="PIRSR000137-2"/>
    </source>
</evidence>
<accession>A0AAW1VAH9</accession>
<comment type="cofactor">
    <cofactor evidence="2">
        <name>FAD</name>
        <dbReference type="ChEBI" id="CHEBI:57692"/>
    </cofactor>
</comment>
<dbReference type="GO" id="GO:0050660">
    <property type="term" value="F:flavin adenine dinucleotide binding"/>
    <property type="evidence" value="ECO:0007669"/>
    <property type="project" value="InterPro"/>
</dbReference>
<dbReference type="Proteomes" id="UP001431783">
    <property type="component" value="Unassembled WGS sequence"/>
</dbReference>
<dbReference type="InterPro" id="IPR036188">
    <property type="entry name" value="FAD/NAD-bd_sf"/>
</dbReference>
<dbReference type="PANTHER" id="PTHR11552">
    <property type="entry name" value="GLUCOSE-METHANOL-CHOLINE GMC OXIDOREDUCTASE"/>
    <property type="match status" value="1"/>
</dbReference>
<protein>
    <recommendedName>
        <fullName evidence="7">Glucose dehydrogenase [FAD, quinone]-like</fullName>
    </recommendedName>
</protein>
<feature type="binding site" evidence="2">
    <location>
        <position position="158"/>
    </location>
    <ligand>
        <name>FAD</name>
        <dbReference type="ChEBI" id="CHEBI:57692"/>
    </ligand>
</feature>
<dbReference type="AlphaFoldDB" id="A0AAW1VAH9"/>
<keyword evidence="6" id="KW-1185">Reference proteome</keyword>
<evidence type="ECO:0000313" key="5">
    <source>
        <dbReference type="EMBL" id="KAK9892706.1"/>
    </source>
</evidence>
<evidence type="ECO:0000256" key="1">
    <source>
        <dbReference type="ARBA" id="ARBA00010790"/>
    </source>
</evidence>
<evidence type="ECO:0000259" key="4">
    <source>
        <dbReference type="Pfam" id="PF05199"/>
    </source>
</evidence>
<organism evidence="5 6">
    <name type="scientific">Henosepilachna vigintioctopunctata</name>
    <dbReference type="NCBI Taxonomy" id="420089"/>
    <lineage>
        <taxon>Eukaryota</taxon>
        <taxon>Metazoa</taxon>
        <taxon>Ecdysozoa</taxon>
        <taxon>Arthropoda</taxon>
        <taxon>Hexapoda</taxon>
        <taxon>Insecta</taxon>
        <taxon>Pterygota</taxon>
        <taxon>Neoptera</taxon>
        <taxon>Endopterygota</taxon>
        <taxon>Coleoptera</taxon>
        <taxon>Polyphaga</taxon>
        <taxon>Cucujiformia</taxon>
        <taxon>Coccinelloidea</taxon>
        <taxon>Coccinellidae</taxon>
        <taxon>Epilachninae</taxon>
        <taxon>Epilachnini</taxon>
        <taxon>Henosepilachna</taxon>
    </lineage>
</organism>
<comment type="caution">
    <text evidence="5">The sequence shown here is derived from an EMBL/GenBank/DDBJ whole genome shotgun (WGS) entry which is preliminary data.</text>
</comment>
<dbReference type="Gene3D" id="3.50.50.60">
    <property type="entry name" value="FAD/NAD(P)-binding domain"/>
    <property type="match status" value="1"/>
</dbReference>
<feature type="domain" description="Glucose-methanol-choline oxidoreductase N-terminal" evidence="3">
    <location>
        <begin position="77"/>
        <end position="373"/>
    </location>
</feature>
<feature type="domain" description="Glucose-methanol-choline oxidoreductase C-terminal" evidence="4">
    <location>
        <begin position="476"/>
        <end position="618"/>
    </location>
</feature>
<keyword evidence="2" id="KW-0274">FAD</keyword>
<dbReference type="InterPro" id="IPR012132">
    <property type="entry name" value="GMC_OxRdtase"/>
</dbReference>
<name>A0AAW1VAH9_9CUCU</name>
<dbReference type="Pfam" id="PF00732">
    <property type="entry name" value="GMC_oxred_N"/>
    <property type="match status" value="1"/>
</dbReference>
<comment type="similarity">
    <text evidence="1">Belongs to the GMC oxidoreductase family.</text>
</comment>
<evidence type="ECO:0008006" key="7">
    <source>
        <dbReference type="Google" id="ProtNLM"/>
    </source>
</evidence>
<keyword evidence="2" id="KW-0285">Flavoprotein</keyword>